<dbReference type="NCBIfam" id="NF010557">
    <property type="entry name" value="PRK13952.1"/>
    <property type="match status" value="1"/>
</dbReference>
<keyword evidence="8 10" id="KW-0472">Membrane</keyword>
<keyword evidence="12" id="KW-1185">Reference proteome</keyword>
<dbReference type="InterPro" id="IPR019823">
    <property type="entry name" value="Mechanosensitive_channel_CS"/>
</dbReference>
<keyword evidence="3 10" id="KW-0813">Transport</keyword>
<feature type="transmembrane region" description="Helical" evidence="10">
    <location>
        <begin position="12"/>
        <end position="31"/>
    </location>
</feature>
<evidence type="ECO:0000313" key="12">
    <source>
        <dbReference type="Proteomes" id="UP000236743"/>
    </source>
</evidence>
<evidence type="ECO:0000256" key="3">
    <source>
        <dbReference type="ARBA" id="ARBA00022448"/>
    </source>
</evidence>
<proteinExistence type="inferred from homology"/>
<comment type="similarity">
    <text evidence="2 10">Belongs to the MscL family.</text>
</comment>
<evidence type="ECO:0000256" key="9">
    <source>
        <dbReference type="ARBA" id="ARBA00023303"/>
    </source>
</evidence>
<gene>
    <name evidence="10" type="primary">mscL</name>
    <name evidence="11" type="ORF">SAMN04488115_101731</name>
</gene>
<protein>
    <recommendedName>
        <fullName evidence="10">Large-conductance mechanosensitive channel</fullName>
    </recommendedName>
</protein>
<evidence type="ECO:0000256" key="4">
    <source>
        <dbReference type="ARBA" id="ARBA00022475"/>
    </source>
</evidence>
<keyword evidence="9 10" id="KW-0407">Ion channel</keyword>
<comment type="subunit">
    <text evidence="10">Homopentamer.</text>
</comment>
<feature type="transmembrane region" description="Helical" evidence="10">
    <location>
        <begin position="76"/>
        <end position="100"/>
    </location>
</feature>
<organism evidence="11 12">
    <name type="scientific">Bosea lathyri</name>
    <dbReference type="NCBI Taxonomy" id="1036778"/>
    <lineage>
        <taxon>Bacteria</taxon>
        <taxon>Pseudomonadati</taxon>
        <taxon>Pseudomonadota</taxon>
        <taxon>Alphaproteobacteria</taxon>
        <taxon>Hyphomicrobiales</taxon>
        <taxon>Boseaceae</taxon>
        <taxon>Bosea</taxon>
    </lineage>
</organism>
<dbReference type="InterPro" id="IPR037673">
    <property type="entry name" value="MSC/AndL"/>
</dbReference>
<dbReference type="SUPFAM" id="SSF81330">
    <property type="entry name" value="Gated mechanosensitive channel"/>
    <property type="match status" value="1"/>
</dbReference>
<sequence length="139" mass="14841">MLEEFKKFALKGNVVDLAIGVIIGASFGKIVDSLVSDIIMPFFGAIGGLDFSNYYVGLNSGVTAPVLDEAKKQGAVLAYGSFLTVALNFLIIAFVLFLVVKGINQLRKNEAAKPETPAPPAADVVLLTEIRDLLRQKAV</sequence>
<dbReference type="Pfam" id="PF01741">
    <property type="entry name" value="MscL"/>
    <property type="match status" value="1"/>
</dbReference>
<reference evidence="11 12" key="1">
    <citation type="submission" date="2016-10" db="EMBL/GenBank/DDBJ databases">
        <authorList>
            <person name="de Groot N.N."/>
        </authorList>
    </citation>
    <scope>NUCLEOTIDE SEQUENCE [LARGE SCALE GENOMIC DNA]</scope>
    <source>
        <strain evidence="11 12">DSM 26656</strain>
    </source>
</reference>
<evidence type="ECO:0000256" key="2">
    <source>
        <dbReference type="ARBA" id="ARBA00007254"/>
    </source>
</evidence>
<dbReference type="PROSITE" id="PS01327">
    <property type="entry name" value="MSCL"/>
    <property type="match status" value="1"/>
</dbReference>
<keyword evidence="7 10" id="KW-0406">Ion transport</keyword>
<accession>A0A1H5TPC6</accession>
<keyword evidence="10" id="KW-0997">Cell inner membrane</keyword>
<dbReference type="OrthoDB" id="9810350at2"/>
<evidence type="ECO:0000256" key="7">
    <source>
        <dbReference type="ARBA" id="ARBA00023065"/>
    </source>
</evidence>
<keyword evidence="5 10" id="KW-0812">Transmembrane</keyword>
<dbReference type="Gene3D" id="1.10.1200.120">
    <property type="entry name" value="Large-conductance mechanosensitive channel, MscL, domain 1"/>
    <property type="match status" value="1"/>
</dbReference>
<dbReference type="PANTHER" id="PTHR30266">
    <property type="entry name" value="MECHANOSENSITIVE CHANNEL MSCL"/>
    <property type="match status" value="1"/>
</dbReference>
<dbReference type="RefSeq" id="WP_103871062.1">
    <property type="nucleotide sequence ID" value="NZ_FNUY01000001.1"/>
</dbReference>
<dbReference type="NCBIfam" id="NF001843">
    <property type="entry name" value="PRK00567.1-4"/>
    <property type="match status" value="1"/>
</dbReference>
<comment type="subcellular location">
    <subcellularLocation>
        <location evidence="10">Cell inner membrane</location>
        <topology evidence="10">Multi-pass membrane protein</topology>
    </subcellularLocation>
    <subcellularLocation>
        <location evidence="1">Cell membrane</location>
        <topology evidence="1">Multi-pass membrane protein</topology>
    </subcellularLocation>
</comment>
<dbReference type="HAMAP" id="MF_00115">
    <property type="entry name" value="MscL"/>
    <property type="match status" value="1"/>
</dbReference>
<dbReference type="GO" id="GO:0005886">
    <property type="term" value="C:plasma membrane"/>
    <property type="evidence" value="ECO:0007669"/>
    <property type="project" value="UniProtKB-SubCell"/>
</dbReference>
<name>A0A1H5TPC6_9HYPH</name>
<dbReference type="PRINTS" id="PR01264">
    <property type="entry name" value="MECHCHANNEL"/>
</dbReference>
<dbReference type="InterPro" id="IPR001185">
    <property type="entry name" value="MS_channel"/>
</dbReference>
<dbReference type="EMBL" id="FNUY01000001">
    <property type="protein sequence ID" value="SEF64633.1"/>
    <property type="molecule type" value="Genomic_DNA"/>
</dbReference>
<evidence type="ECO:0000256" key="8">
    <source>
        <dbReference type="ARBA" id="ARBA00023136"/>
    </source>
</evidence>
<dbReference type="NCBIfam" id="TIGR00220">
    <property type="entry name" value="mscL"/>
    <property type="match status" value="1"/>
</dbReference>
<keyword evidence="6 10" id="KW-1133">Transmembrane helix</keyword>
<evidence type="ECO:0000256" key="6">
    <source>
        <dbReference type="ARBA" id="ARBA00022989"/>
    </source>
</evidence>
<dbReference type="InterPro" id="IPR036019">
    <property type="entry name" value="MscL_channel"/>
</dbReference>
<evidence type="ECO:0000256" key="1">
    <source>
        <dbReference type="ARBA" id="ARBA00004651"/>
    </source>
</evidence>
<dbReference type="Proteomes" id="UP000236743">
    <property type="component" value="Unassembled WGS sequence"/>
</dbReference>
<evidence type="ECO:0000313" key="11">
    <source>
        <dbReference type="EMBL" id="SEF64633.1"/>
    </source>
</evidence>
<dbReference type="GO" id="GO:0008381">
    <property type="term" value="F:mechanosensitive monoatomic ion channel activity"/>
    <property type="evidence" value="ECO:0007669"/>
    <property type="project" value="UniProtKB-UniRule"/>
</dbReference>
<dbReference type="AlphaFoldDB" id="A0A1H5TPC6"/>
<comment type="function">
    <text evidence="10">Channel that opens in response to stretch forces in the membrane lipid bilayer. May participate in the regulation of osmotic pressure changes within the cell.</text>
</comment>
<evidence type="ECO:0000256" key="5">
    <source>
        <dbReference type="ARBA" id="ARBA00022692"/>
    </source>
</evidence>
<keyword evidence="4 10" id="KW-1003">Cell membrane</keyword>
<evidence type="ECO:0000256" key="10">
    <source>
        <dbReference type="HAMAP-Rule" id="MF_00115"/>
    </source>
</evidence>
<dbReference type="PANTHER" id="PTHR30266:SF2">
    <property type="entry name" value="LARGE-CONDUCTANCE MECHANOSENSITIVE CHANNEL"/>
    <property type="match status" value="1"/>
</dbReference>